<evidence type="ECO:0000313" key="8">
    <source>
        <dbReference type="EMBL" id="RFU33366.1"/>
    </source>
</evidence>
<dbReference type="PANTHER" id="PTHR13586:SF0">
    <property type="entry name" value="TRAILER HITCH, ISOFORM H"/>
    <property type="match status" value="1"/>
</dbReference>
<gene>
    <name evidence="8" type="ORF">B7463_g2944</name>
</gene>
<evidence type="ECO:0000313" key="9">
    <source>
        <dbReference type="Proteomes" id="UP000258309"/>
    </source>
</evidence>
<protein>
    <recommendedName>
        <fullName evidence="10">N-acetyltransferase domain-containing protein</fullName>
    </recommendedName>
</protein>
<dbReference type="InterPro" id="IPR010920">
    <property type="entry name" value="LSM_dom_sf"/>
</dbReference>
<dbReference type="SMART" id="SM01199">
    <property type="entry name" value="FDF"/>
    <property type="match status" value="1"/>
</dbReference>
<dbReference type="PROSITE" id="PS51512">
    <property type="entry name" value="DFDF"/>
    <property type="match status" value="1"/>
</dbReference>
<dbReference type="SUPFAM" id="SSF55729">
    <property type="entry name" value="Acyl-CoA N-acyltransferases (Nat)"/>
    <property type="match status" value="1"/>
</dbReference>
<dbReference type="Gene3D" id="2.30.30.100">
    <property type="match status" value="1"/>
</dbReference>
<comment type="caution">
    <text evidence="8">The sequence shown here is derived from an EMBL/GenBank/DDBJ whole genome shotgun (WGS) entry which is preliminary data.</text>
</comment>
<evidence type="ECO:0000259" key="4">
    <source>
        <dbReference type="PROSITE" id="PS51512"/>
    </source>
</evidence>
<dbReference type="PROSITE" id="PS51536">
    <property type="entry name" value="TFG"/>
    <property type="match status" value="1"/>
</dbReference>
<dbReference type="InterPro" id="IPR025609">
    <property type="entry name" value="Lsm14-like_N"/>
</dbReference>
<feature type="domain" description="Sm" evidence="7">
    <location>
        <begin position="1"/>
        <end position="80"/>
    </location>
</feature>
<feature type="region of interest" description="Disordered" evidence="3">
    <location>
        <begin position="370"/>
        <end position="406"/>
    </location>
</feature>
<feature type="compositionally biased region" description="Basic and acidic residues" evidence="3">
    <location>
        <begin position="488"/>
        <end position="501"/>
    </location>
</feature>
<evidence type="ECO:0000256" key="1">
    <source>
        <dbReference type="PROSITE-ProRule" id="PRU00846"/>
    </source>
</evidence>
<feature type="region of interest" description="Disordered" evidence="3">
    <location>
        <begin position="77"/>
        <end position="329"/>
    </location>
</feature>
<feature type="compositionally biased region" description="Low complexity" evidence="3">
    <location>
        <begin position="316"/>
        <end position="329"/>
    </location>
</feature>
<feature type="compositionally biased region" description="Basic and acidic residues" evidence="3">
    <location>
        <begin position="391"/>
        <end position="406"/>
    </location>
</feature>
<dbReference type="InterPro" id="IPR025762">
    <property type="entry name" value="DFDF"/>
</dbReference>
<dbReference type="InterPro" id="IPR019050">
    <property type="entry name" value="FDF_dom"/>
</dbReference>
<dbReference type="AlphaFoldDB" id="A0A3E2HIV9"/>
<feature type="compositionally biased region" description="Low complexity" evidence="3">
    <location>
        <begin position="245"/>
        <end position="285"/>
    </location>
</feature>
<dbReference type="InterPro" id="IPR016181">
    <property type="entry name" value="Acyl_CoA_acyltransferase"/>
</dbReference>
<feature type="non-terminal residue" evidence="8">
    <location>
        <position position="843"/>
    </location>
</feature>
<evidence type="ECO:0000256" key="2">
    <source>
        <dbReference type="PROSITE-ProRule" id="PRU00869"/>
    </source>
</evidence>
<feature type="compositionally biased region" description="Low complexity" evidence="3">
    <location>
        <begin position="123"/>
        <end position="138"/>
    </location>
</feature>
<dbReference type="CDD" id="cd01736">
    <property type="entry name" value="LSm14_N"/>
    <property type="match status" value="1"/>
</dbReference>
<dbReference type="InterPro" id="IPR025768">
    <property type="entry name" value="TFG_box"/>
</dbReference>
<feature type="domain" description="DFDF" evidence="4">
    <location>
        <begin position="401"/>
        <end position="437"/>
    </location>
</feature>
<dbReference type="OMA" id="AHMDMPV"/>
<feature type="compositionally biased region" description="Polar residues" evidence="3">
    <location>
        <begin position="106"/>
        <end position="122"/>
    </location>
</feature>
<feature type="domain" description="TFG box profile" evidence="6">
    <location>
        <begin position="488"/>
        <end position="508"/>
    </location>
</feature>
<dbReference type="SUPFAM" id="SSF50182">
    <property type="entry name" value="Sm-like ribonucleoproteins"/>
    <property type="match status" value="1"/>
</dbReference>
<dbReference type="EMBL" id="NCSJ02000036">
    <property type="protein sequence ID" value="RFU33366.1"/>
    <property type="molecule type" value="Genomic_DNA"/>
</dbReference>
<dbReference type="Pfam" id="PF12701">
    <property type="entry name" value="LSM14"/>
    <property type="match status" value="1"/>
</dbReference>
<feature type="compositionally biased region" description="Gly residues" evidence="3">
    <location>
        <begin position="528"/>
        <end position="548"/>
    </location>
</feature>
<dbReference type="STRING" id="5539.A0A3E2HIV9"/>
<dbReference type="SMART" id="SM01271">
    <property type="entry name" value="LSM14"/>
    <property type="match status" value="1"/>
</dbReference>
<evidence type="ECO:0000259" key="5">
    <source>
        <dbReference type="PROSITE" id="PS51513"/>
    </source>
</evidence>
<feature type="compositionally biased region" description="Polar residues" evidence="3">
    <location>
        <begin position="306"/>
        <end position="315"/>
    </location>
</feature>
<feature type="compositionally biased region" description="Basic residues" evidence="3">
    <location>
        <begin position="517"/>
        <end position="527"/>
    </location>
</feature>
<name>A0A3E2HIV9_SCYLI</name>
<organism evidence="8 9">
    <name type="scientific">Scytalidium lignicola</name>
    <name type="common">Hyphomycete</name>
    <dbReference type="NCBI Taxonomy" id="5539"/>
    <lineage>
        <taxon>Eukaryota</taxon>
        <taxon>Fungi</taxon>
        <taxon>Dikarya</taxon>
        <taxon>Ascomycota</taxon>
        <taxon>Pezizomycotina</taxon>
        <taxon>Leotiomycetes</taxon>
        <taxon>Leotiomycetes incertae sedis</taxon>
        <taxon>Scytalidium</taxon>
    </lineage>
</organism>
<feature type="short sequence motif" description="TFG box" evidence="2">
    <location>
        <begin position="488"/>
        <end position="508"/>
    </location>
</feature>
<dbReference type="Proteomes" id="UP000258309">
    <property type="component" value="Unassembled WGS sequence"/>
</dbReference>
<dbReference type="InterPro" id="IPR047575">
    <property type="entry name" value="Sm"/>
</dbReference>
<dbReference type="PROSITE" id="PS51513">
    <property type="entry name" value="FFD"/>
    <property type="match status" value="1"/>
</dbReference>
<feature type="short sequence motif" description="FFD box" evidence="1">
    <location>
        <begin position="460"/>
        <end position="476"/>
    </location>
</feature>
<feature type="compositionally biased region" description="Basic and acidic residues" evidence="3">
    <location>
        <begin position="77"/>
        <end position="86"/>
    </location>
</feature>
<feature type="compositionally biased region" description="Polar residues" evidence="3">
    <location>
        <begin position="463"/>
        <end position="474"/>
    </location>
</feature>
<evidence type="ECO:0000256" key="3">
    <source>
        <dbReference type="SAM" id="MobiDB-lite"/>
    </source>
</evidence>
<evidence type="ECO:0000259" key="7">
    <source>
        <dbReference type="PROSITE" id="PS52002"/>
    </source>
</evidence>
<accession>A0A3E2HIV9</accession>
<dbReference type="PROSITE" id="PS52002">
    <property type="entry name" value="SM"/>
    <property type="match status" value="1"/>
</dbReference>
<dbReference type="InterPro" id="IPR025761">
    <property type="entry name" value="FFD_box"/>
</dbReference>
<dbReference type="GO" id="GO:0034063">
    <property type="term" value="P:stress granule assembly"/>
    <property type="evidence" value="ECO:0007669"/>
    <property type="project" value="TreeGrafter"/>
</dbReference>
<dbReference type="GO" id="GO:0033962">
    <property type="term" value="P:P-body assembly"/>
    <property type="evidence" value="ECO:0007669"/>
    <property type="project" value="TreeGrafter"/>
</dbReference>
<proteinExistence type="predicted"/>
<dbReference type="Gene3D" id="3.40.630.30">
    <property type="match status" value="1"/>
</dbReference>
<feature type="compositionally biased region" description="Pro residues" evidence="3">
    <location>
        <begin position="153"/>
        <end position="197"/>
    </location>
</feature>
<feature type="non-terminal residue" evidence="8">
    <location>
        <position position="1"/>
    </location>
</feature>
<dbReference type="GO" id="GO:0000932">
    <property type="term" value="C:P-body"/>
    <property type="evidence" value="ECO:0007669"/>
    <property type="project" value="TreeGrafter"/>
</dbReference>
<evidence type="ECO:0008006" key="10">
    <source>
        <dbReference type="Google" id="ProtNLM"/>
    </source>
</evidence>
<sequence length="843" mass="89663">MSEFIGSRISLVSRSDIRYVGTLHEINSETSTVALENVTSFGTEGRKANPDDEIPPSDSVYEYIVFRGSDVKDLRIEEAPAPKETKPPQVPNDPAILGSGARPQQAPIQNQPPVGVSQAGSTGPQQPGQPPHFNQYPPQYFPPPAGWGRAGPGPGPGYPGMPYGAPPGWYPPPGQGFPPAPFAPYGYPPGPPGPPGAQFPQGAGPKPAPIGQGVNKQQTPGPATGPVADKQPESKSTSKPAAELTAAPAKDAPTQAALAKPSPTTTQAPSAQSAAAQNPTSTTAPRAAPVGPKSATRIQPAVPLPSSATAKNQQPATTNSSSASATVTSATLRDATEAATAAVAAAMAKLPPINGQSNGNAIDNLAQKVNEMRANDATRGPRQPGASGFPDRGRGRGRGRAEVRKVEVPTTDYDFESANAKFNKGDLVKEAIAGSPLGETQNASAPEANGDSGKPALPVPGYNKSTSFFDNISSEAKERAEGSGVRPGGREWRGEEQRKNLETFGQGSVDNGFRGGFRGRGRGRGYRGRGYIGHPGQGGRARGGGYRGGRGDSQTAIHAKYKIYTIKYLLEVTPRLPSAGVIAAKLLTTTNLLTWQKKEGEIKLKMSFEVQEMSHADLETVVKIEFRAFHPNDTLHMLIYPSPVVPTPSVIEQTTKRQLENWTTGKPPGSEVKWVKAVDTETGEIIGAAKWIFFDKAAGESEEEKQGGKKRWPEAGFKTNWLEPAIPLGGSEGVKGLAGMTGVDDQAYVPLHYLISAFVTLHIKKRGVGKMLVKYGITKADEMGVKSYVEASPLGRRLYKFCGFELVEKVLMHGKDMRDDWKDRALIQYDWLVREVGGPKEYI</sequence>
<keyword evidence="9" id="KW-1185">Reference proteome</keyword>
<reference evidence="8 9" key="1">
    <citation type="submission" date="2018-05" db="EMBL/GenBank/DDBJ databases">
        <title>Draft genome sequence of Scytalidium lignicola DSM 105466, a ubiquitous saprotrophic fungus.</title>
        <authorList>
            <person name="Buettner E."/>
            <person name="Gebauer A.M."/>
            <person name="Hofrichter M."/>
            <person name="Liers C."/>
            <person name="Kellner H."/>
        </authorList>
    </citation>
    <scope>NUCLEOTIDE SEQUENCE [LARGE SCALE GENOMIC DNA]</scope>
    <source>
        <strain evidence="8 9">DSM 105466</strain>
    </source>
</reference>
<dbReference type="Pfam" id="PF09532">
    <property type="entry name" value="FDF"/>
    <property type="match status" value="1"/>
</dbReference>
<dbReference type="GO" id="GO:0003729">
    <property type="term" value="F:mRNA binding"/>
    <property type="evidence" value="ECO:0007669"/>
    <property type="project" value="TreeGrafter"/>
</dbReference>
<dbReference type="OrthoDB" id="21539at2759"/>
<feature type="domain" description="FFD box profile" evidence="5">
    <location>
        <begin position="460"/>
        <end position="476"/>
    </location>
</feature>
<dbReference type="PANTHER" id="PTHR13586">
    <property type="entry name" value="SCD6 PROTEIN-RELATED"/>
    <property type="match status" value="1"/>
</dbReference>
<feature type="region of interest" description="Disordered" evidence="3">
    <location>
        <begin position="437"/>
        <end position="550"/>
    </location>
</feature>
<evidence type="ECO:0000259" key="6">
    <source>
        <dbReference type="PROSITE" id="PS51536"/>
    </source>
</evidence>